<evidence type="ECO:0000259" key="2">
    <source>
        <dbReference type="Pfam" id="PF08241"/>
    </source>
</evidence>
<dbReference type="RefSeq" id="WP_309655227.1">
    <property type="nucleotide sequence ID" value="NZ_JARWAN010000005.1"/>
</dbReference>
<organism evidence="3 4">
    <name type="scientific">Vreelandella vilamensis</name>
    <dbReference type="NCBI Taxonomy" id="531309"/>
    <lineage>
        <taxon>Bacteria</taxon>
        <taxon>Pseudomonadati</taxon>
        <taxon>Pseudomonadota</taxon>
        <taxon>Gammaproteobacteria</taxon>
        <taxon>Oceanospirillales</taxon>
        <taxon>Halomonadaceae</taxon>
        <taxon>Vreelandella</taxon>
    </lineage>
</organism>
<evidence type="ECO:0000256" key="1">
    <source>
        <dbReference type="SAM" id="MobiDB-lite"/>
    </source>
</evidence>
<gene>
    <name evidence="3" type="ORF">QC823_04850</name>
</gene>
<dbReference type="GO" id="GO:0032259">
    <property type="term" value="P:methylation"/>
    <property type="evidence" value="ECO:0007669"/>
    <property type="project" value="UniProtKB-KW"/>
</dbReference>
<dbReference type="Pfam" id="PF08241">
    <property type="entry name" value="Methyltransf_11"/>
    <property type="match status" value="1"/>
</dbReference>
<keyword evidence="4" id="KW-1185">Reference proteome</keyword>
<keyword evidence="3" id="KW-0808">Transferase</keyword>
<reference evidence="3 4" key="1">
    <citation type="submission" date="2023-04" db="EMBL/GenBank/DDBJ databases">
        <title>A long-awaited taxogenomic arrangement of the family Halomonadaceae.</title>
        <authorList>
            <person name="De La Haba R."/>
            <person name="Chuvochina M."/>
            <person name="Wittouck S."/>
            <person name="Arahal D.R."/>
            <person name="Sanchez-Porro C."/>
            <person name="Hugenholtz P."/>
            <person name="Ventosa A."/>
        </authorList>
    </citation>
    <scope>NUCLEOTIDE SEQUENCE [LARGE SCALE GENOMIC DNA]</scope>
    <source>
        <strain evidence="3 4">DSM 21020</strain>
    </source>
</reference>
<evidence type="ECO:0000313" key="3">
    <source>
        <dbReference type="EMBL" id="MDR5898317.1"/>
    </source>
</evidence>
<dbReference type="EMBL" id="JARWAN010000005">
    <property type="protein sequence ID" value="MDR5898317.1"/>
    <property type="molecule type" value="Genomic_DNA"/>
</dbReference>
<keyword evidence="3" id="KW-0489">Methyltransferase</keyword>
<name>A0ABU1H3S7_9GAMM</name>
<dbReference type="Gene3D" id="3.40.50.150">
    <property type="entry name" value="Vaccinia Virus protein VP39"/>
    <property type="match status" value="1"/>
</dbReference>
<accession>A0ABU1H3S7</accession>
<evidence type="ECO:0000313" key="4">
    <source>
        <dbReference type="Proteomes" id="UP001254564"/>
    </source>
</evidence>
<comment type="caution">
    <text evidence="3">The sequence shown here is derived from an EMBL/GenBank/DDBJ whole genome shotgun (WGS) entry which is preliminary data.</text>
</comment>
<feature type="region of interest" description="Disordered" evidence="1">
    <location>
        <begin position="262"/>
        <end position="285"/>
    </location>
</feature>
<sequence length="285" mass="31873">MSNSHTADSLTQRLKHSQRFWASDAGKKLSEVQRACLGPVIEARTGGHSLEMTMGPSLLNLSSVPHVIEWVPSRAYARQASSLICPPSELALPDGCLDICLIHHWLEHVPDAEKTLQEAARLTADHGILVIFGFNPVGLSNLTRRLLPGRHSFPRNDTKTHSERAHWHGTSQLTQWLESVDFTVERVDYCGFYGPLFCSAKKSRCRETWEAWGRRLNVPLGESYMIQAKRQQPQAPAQRVQFGVNPAAATHSLGVARGSNRLAADRRQQHLANQSTVDHNEEPKR</sequence>
<protein>
    <submittedName>
        <fullName evidence="3">Methyltransferase domain-containing protein</fullName>
    </submittedName>
</protein>
<dbReference type="InterPro" id="IPR013216">
    <property type="entry name" value="Methyltransf_11"/>
</dbReference>
<feature type="domain" description="Methyltransferase type 11" evidence="2">
    <location>
        <begin position="65"/>
        <end position="131"/>
    </location>
</feature>
<dbReference type="GO" id="GO:0008168">
    <property type="term" value="F:methyltransferase activity"/>
    <property type="evidence" value="ECO:0007669"/>
    <property type="project" value="UniProtKB-KW"/>
</dbReference>
<dbReference type="Proteomes" id="UP001254564">
    <property type="component" value="Unassembled WGS sequence"/>
</dbReference>
<dbReference type="SUPFAM" id="SSF53335">
    <property type="entry name" value="S-adenosyl-L-methionine-dependent methyltransferases"/>
    <property type="match status" value="1"/>
</dbReference>
<proteinExistence type="predicted"/>
<dbReference type="InterPro" id="IPR029063">
    <property type="entry name" value="SAM-dependent_MTases_sf"/>
</dbReference>